<accession>A0A1E5TAC2</accession>
<feature type="transmembrane region" description="Helical" evidence="1">
    <location>
        <begin position="28"/>
        <end position="47"/>
    </location>
</feature>
<proteinExistence type="predicted"/>
<keyword evidence="1" id="KW-0812">Transmembrane</keyword>
<name>A0A1E5TAC2_9FLAO</name>
<dbReference type="AlphaFoldDB" id="A0A1E5TAC2"/>
<evidence type="ECO:0000256" key="2">
    <source>
        <dbReference type="SAM" id="SignalP"/>
    </source>
</evidence>
<sequence>MKIITTTLILFLSNICSAQFVSADDKLHLGAGALISATTYIVVYTATKNKKKAFWMSLGTSVLAGVTKELIDVSENERFDTGEIVATTIGGLTASTTINLFVGKKKKRVALVN</sequence>
<dbReference type="RefSeq" id="WP_069829823.1">
    <property type="nucleotide sequence ID" value="NZ_MDJD01000034.1"/>
</dbReference>
<keyword evidence="4" id="KW-1185">Reference proteome</keyword>
<keyword evidence="1" id="KW-0472">Membrane</keyword>
<reference evidence="3 4" key="1">
    <citation type="submission" date="2016-05" db="EMBL/GenBank/DDBJ databases">
        <title>Draft Genome Sequence of Algibacter sp. Strain SK-16 Isolated from the Surface Water of Aburatsubo Inlet.</title>
        <authorList>
            <person name="Wong S.-K."/>
            <person name="Yoshizawa S."/>
            <person name="Nakajima Y."/>
            <person name="Ogura Y."/>
            <person name="Tetsuya H."/>
            <person name="Hamasaki K."/>
        </authorList>
    </citation>
    <scope>NUCLEOTIDE SEQUENCE [LARGE SCALE GENOMIC DNA]</scope>
    <source>
        <strain evidence="3 4">SK-16</strain>
    </source>
</reference>
<feature type="chain" id="PRO_5009186216" evidence="2">
    <location>
        <begin position="24"/>
        <end position="113"/>
    </location>
</feature>
<evidence type="ECO:0000313" key="4">
    <source>
        <dbReference type="Proteomes" id="UP000095713"/>
    </source>
</evidence>
<keyword evidence="1" id="KW-1133">Transmembrane helix</keyword>
<dbReference type="Proteomes" id="UP000095713">
    <property type="component" value="Unassembled WGS sequence"/>
</dbReference>
<evidence type="ECO:0000256" key="1">
    <source>
        <dbReference type="SAM" id="Phobius"/>
    </source>
</evidence>
<dbReference type="EMBL" id="MDJD01000034">
    <property type="protein sequence ID" value="OEK08314.1"/>
    <property type="molecule type" value="Genomic_DNA"/>
</dbReference>
<dbReference type="OrthoDB" id="1451800at2"/>
<gene>
    <name evidence="3" type="ORF">A8C32_02360</name>
</gene>
<comment type="caution">
    <text evidence="3">The sequence shown here is derived from an EMBL/GenBank/DDBJ whole genome shotgun (WGS) entry which is preliminary data.</text>
</comment>
<evidence type="ECO:0000313" key="3">
    <source>
        <dbReference type="EMBL" id="OEK08314.1"/>
    </source>
</evidence>
<feature type="signal peptide" evidence="2">
    <location>
        <begin position="1"/>
        <end position="23"/>
    </location>
</feature>
<organism evidence="3 4">
    <name type="scientific">Flavivirga aquatica</name>
    <dbReference type="NCBI Taxonomy" id="1849968"/>
    <lineage>
        <taxon>Bacteria</taxon>
        <taxon>Pseudomonadati</taxon>
        <taxon>Bacteroidota</taxon>
        <taxon>Flavobacteriia</taxon>
        <taxon>Flavobacteriales</taxon>
        <taxon>Flavobacteriaceae</taxon>
        <taxon>Flavivirga</taxon>
    </lineage>
</organism>
<protein>
    <submittedName>
        <fullName evidence="3">Uncharacterized protein</fullName>
    </submittedName>
</protein>
<keyword evidence="2" id="KW-0732">Signal</keyword>